<protein>
    <submittedName>
        <fullName evidence="2">Uncharacterized protein</fullName>
    </submittedName>
</protein>
<organism evidence="2">
    <name type="scientific">Arundo donax</name>
    <name type="common">Giant reed</name>
    <name type="synonym">Donax arundinaceus</name>
    <dbReference type="NCBI Taxonomy" id="35708"/>
    <lineage>
        <taxon>Eukaryota</taxon>
        <taxon>Viridiplantae</taxon>
        <taxon>Streptophyta</taxon>
        <taxon>Embryophyta</taxon>
        <taxon>Tracheophyta</taxon>
        <taxon>Spermatophyta</taxon>
        <taxon>Magnoliopsida</taxon>
        <taxon>Liliopsida</taxon>
        <taxon>Poales</taxon>
        <taxon>Poaceae</taxon>
        <taxon>PACMAD clade</taxon>
        <taxon>Arundinoideae</taxon>
        <taxon>Arundineae</taxon>
        <taxon>Arundo</taxon>
    </lineage>
</organism>
<reference evidence="2" key="2">
    <citation type="journal article" date="2015" name="Data Brief">
        <title>Shoot transcriptome of the giant reed, Arundo donax.</title>
        <authorList>
            <person name="Barrero R.A."/>
            <person name="Guerrero F.D."/>
            <person name="Moolhuijzen P."/>
            <person name="Goolsby J.A."/>
            <person name="Tidwell J."/>
            <person name="Bellgard S.E."/>
            <person name="Bellgard M.I."/>
        </authorList>
    </citation>
    <scope>NUCLEOTIDE SEQUENCE</scope>
    <source>
        <tissue evidence="2">Shoot tissue taken approximately 20 cm above the soil surface</tissue>
    </source>
</reference>
<feature type="compositionally biased region" description="Basic residues" evidence="1">
    <location>
        <begin position="82"/>
        <end position="94"/>
    </location>
</feature>
<name>A0A0A9CDE4_ARUDO</name>
<accession>A0A0A9CDE4</accession>
<evidence type="ECO:0000256" key="1">
    <source>
        <dbReference type="SAM" id="MobiDB-lite"/>
    </source>
</evidence>
<sequence>MQRLASSHEQFPDTAAATFKHACLLLLCCSPLLLAHSLGVVAGHSFSQLFILLALPRGTPVRRPRSTPTSSSMTLRTTRSTLVRRPRTLRRRTT</sequence>
<dbReference type="AlphaFoldDB" id="A0A0A9CDE4"/>
<evidence type="ECO:0000313" key="2">
    <source>
        <dbReference type="EMBL" id="JAD74344.1"/>
    </source>
</evidence>
<proteinExistence type="predicted"/>
<dbReference type="EMBL" id="GBRH01223551">
    <property type="protein sequence ID" value="JAD74344.1"/>
    <property type="molecule type" value="Transcribed_RNA"/>
</dbReference>
<feature type="region of interest" description="Disordered" evidence="1">
    <location>
        <begin position="60"/>
        <end position="94"/>
    </location>
</feature>
<reference evidence="2" key="1">
    <citation type="submission" date="2014-09" db="EMBL/GenBank/DDBJ databases">
        <authorList>
            <person name="Magalhaes I.L.F."/>
            <person name="Oliveira U."/>
            <person name="Santos F.R."/>
            <person name="Vidigal T.H.D.A."/>
            <person name="Brescovit A.D."/>
            <person name="Santos A.J."/>
        </authorList>
    </citation>
    <scope>NUCLEOTIDE SEQUENCE</scope>
    <source>
        <tissue evidence="2">Shoot tissue taken approximately 20 cm above the soil surface</tissue>
    </source>
</reference>
<feature type="compositionally biased region" description="Low complexity" evidence="1">
    <location>
        <begin position="66"/>
        <end position="81"/>
    </location>
</feature>